<evidence type="ECO:0000313" key="3">
    <source>
        <dbReference type="EMBL" id="KAF9872073.1"/>
    </source>
</evidence>
<proteinExistence type="predicted"/>
<dbReference type="InterPro" id="IPR013830">
    <property type="entry name" value="SGNH_hydro"/>
</dbReference>
<dbReference type="RefSeq" id="XP_038741534.1">
    <property type="nucleotide sequence ID" value="XM_038893124.1"/>
</dbReference>
<evidence type="ECO:0000259" key="2">
    <source>
        <dbReference type="PROSITE" id="PS50853"/>
    </source>
</evidence>
<dbReference type="GeneID" id="62166198"/>
<sequence length="535" mass="59579">MIAGDSMSHGQEGDFTWRYRLWQWLRQEQVNFEFVGPCSGTKKRDKSQPPSPPPFADEPPPKEAPDPCAFDGGGYADGVQFGSCHLSRWGKQAAQCVDEVNQQIARFEPDYLLVFLGFNDLGWGVSGPETLIDVMKRLVHNARDAKPSLKLAIANIPQRTPIDGTEHLAEMVDTYNKQIPASISAWDSKESSARLVKVREAYDCFAGSYDGIHPNALGEFQIAKAFSQVLVSEFGIGAKELSVPPQIPKRPTPVPKYVAAKAVSYGIAVTWDHVYGAIGYDVRSRNSDDSEWDYWRKTSNRHDTMNVQDGVKYEYQIRTYNGESSGEEVTSEWSPVAAAVASPKAAPGPTDIIVTPGVSELVLEWQQPYGQWIMDRYEVQVFDASAFLTFPLVRGVRGNRDTISNDELISGHRYAVLIRAWTQEGPGSFATGRNFIAGHGRPIEPMNLQAETTDSVTAKLTWKPSQYASSYRVWVRKYGEEFEFDVDGETEDTEYGVTFLIPGAWNFEFSVSAFNGNLESPKSGSVVPPRREVEL</sequence>
<evidence type="ECO:0000256" key="1">
    <source>
        <dbReference type="SAM" id="MobiDB-lite"/>
    </source>
</evidence>
<evidence type="ECO:0000313" key="4">
    <source>
        <dbReference type="Proteomes" id="UP000781932"/>
    </source>
</evidence>
<dbReference type="CDD" id="cd00063">
    <property type="entry name" value="FN3"/>
    <property type="match status" value="1"/>
</dbReference>
<reference evidence="3" key="2">
    <citation type="submission" date="2020-11" db="EMBL/GenBank/DDBJ databases">
        <title>Whole genome sequencing of Colletotrichum sp.</title>
        <authorList>
            <person name="Li H."/>
        </authorList>
    </citation>
    <scope>NUCLEOTIDE SEQUENCE</scope>
    <source>
        <strain evidence="3">CkLH20</strain>
    </source>
</reference>
<dbReference type="GO" id="GO:0004622">
    <property type="term" value="F:phosphatidylcholine lysophospholipase activity"/>
    <property type="evidence" value="ECO:0007669"/>
    <property type="project" value="TreeGrafter"/>
</dbReference>
<dbReference type="PROSITE" id="PS50853">
    <property type="entry name" value="FN3"/>
    <property type="match status" value="1"/>
</dbReference>
<dbReference type="Proteomes" id="UP000781932">
    <property type="component" value="Unassembled WGS sequence"/>
</dbReference>
<dbReference type="AlphaFoldDB" id="A0A9P6HWE8"/>
<dbReference type="Gene3D" id="2.60.40.10">
    <property type="entry name" value="Immunoglobulins"/>
    <property type="match status" value="2"/>
</dbReference>
<feature type="compositionally biased region" description="Pro residues" evidence="1">
    <location>
        <begin position="49"/>
        <end position="58"/>
    </location>
</feature>
<dbReference type="PANTHER" id="PTHR30383">
    <property type="entry name" value="THIOESTERASE 1/PROTEASE 1/LYSOPHOSPHOLIPASE L1"/>
    <property type="match status" value="1"/>
</dbReference>
<protein>
    <submittedName>
        <fullName evidence="3">Fibronectin type III domain-containing protein</fullName>
    </submittedName>
</protein>
<organism evidence="3 4">
    <name type="scientific">Colletotrichum karsti</name>
    <dbReference type="NCBI Taxonomy" id="1095194"/>
    <lineage>
        <taxon>Eukaryota</taxon>
        <taxon>Fungi</taxon>
        <taxon>Dikarya</taxon>
        <taxon>Ascomycota</taxon>
        <taxon>Pezizomycotina</taxon>
        <taxon>Sordariomycetes</taxon>
        <taxon>Hypocreomycetidae</taxon>
        <taxon>Glomerellales</taxon>
        <taxon>Glomerellaceae</taxon>
        <taxon>Colletotrichum</taxon>
        <taxon>Colletotrichum boninense species complex</taxon>
    </lineage>
</organism>
<dbReference type="InterPro" id="IPR013783">
    <property type="entry name" value="Ig-like_fold"/>
</dbReference>
<dbReference type="InterPro" id="IPR036116">
    <property type="entry name" value="FN3_sf"/>
</dbReference>
<dbReference type="InterPro" id="IPR036514">
    <property type="entry name" value="SGNH_hydro_sf"/>
</dbReference>
<dbReference type="SMART" id="SM00060">
    <property type="entry name" value="FN3"/>
    <property type="match status" value="3"/>
</dbReference>
<dbReference type="OrthoDB" id="2119228at2759"/>
<accession>A0A9P6HWE8</accession>
<dbReference type="CDD" id="cd01833">
    <property type="entry name" value="XynB_like"/>
    <property type="match status" value="1"/>
</dbReference>
<dbReference type="Gene3D" id="3.40.50.1110">
    <property type="entry name" value="SGNH hydrolase"/>
    <property type="match status" value="1"/>
</dbReference>
<dbReference type="EMBL" id="JAATWM020000040">
    <property type="protein sequence ID" value="KAF9872073.1"/>
    <property type="molecule type" value="Genomic_DNA"/>
</dbReference>
<dbReference type="Pfam" id="PF13472">
    <property type="entry name" value="Lipase_GDSL_2"/>
    <property type="match status" value="1"/>
</dbReference>
<dbReference type="InterPro" id="IPR003961">
    <property type="entry name" value="FN3_dom"/>
</dbReference>
<comment type="caution">
    <text evidence="3">The sequence shown here is derived from an EMBL/GenBank/DDBJ whole genome shotgun (WGS) entry which is preliminary data.</text>
</comment>
<keyword evidence="4" id="KW-1185">Reference proteome</keyword>
<name>A0A9P6HWE8_9PEZI</name>
<reference evidence="3" key="1">
    <citation type="submission" date="2020-03" db="EMBL/GenBank/DDBJ databases">
        <authorList>
            <person name="He L."/>
        </authorList>
    </citation>
    <scope>NUCLEOTIDE SEQUENCE</scope>
    <source>
        <strain evidence="3">CkLH20</strain>
    </source>
</reference>
<feature type="domain" description="Fibronectin type-III" evidence="2">
    <location>
        <begin position="444"/>
        <end position="535"/>
    </location>
</feature>
<dbReference type="SUPFAM" id="SSF52266">
    <property type="entry name" value="SGNH hydrolase"/>
    <property type="match status" value="1"/>
</dbReference>
<gene>
    <name evidence="3" type="ORF">CkaCkLH20_10410</name>
</gene>
<dbReference type="InterPro" id="IPR051532">
    <property type="entry name" value="Ester_Hydrolysis_Enzymes"/>
</dbReference>
<feature type="region of interest" description="Disordered" evidence="1">
    <location>
        <begin position="37"/>
        <end position="70"/>
    </location>
</feature>
<dbReference type="PANTHER" id="PTHR30383:SF19">
    <property type="entry name" value="FIBRONECTIN TYPE-III DOMAIN-CONTAINING PROTEIN"/>
    <property type="match status" value="1"/>
</dbReference>
<dbReference type="SUPFAM" id="SSF49265">
    <property type="entry name" value="Fibronectin type III"/>
    <property type="match status" value="2"/>
</dbReference>